<proteinExistence type="predicted"/>
<reference evidence="3" key="1">
    <citation type="journal article" date="2019" name="Int. J. Syst. Evol. Microbiol.">
        <title>The Global Catalogue of Microorganisms (GCM) 10K type strain sequencing project: providing services to taxonomists for standard genome sequencing and annotation.</title>
        <authorList>
            <consortium name="The Broad Institute Genomics Platform"/>
            <consortium name="The Broad Institute Genome Sequencing Center for Infectious Disease"/>
            <person name="Wu L."/>
            <person name="Ma J."/>
        </authorList>
    </citation>
    <scope>NUCLEOTIDE SEQUENCE [LARGE SCALE GENOMIC DNA]</scope>
    <source>
        <strain evidence="3">NBRC 103166</strain>
    </source>
</reference>
<keyword evidence="1" id="KW-0732">Signal</keyword>
<dbReference type="PROSITE" id="PS51257">
    <property type="entry name" value="PROKAR_LIPOPROTEIN"/>
    <property type="match status" value="1"/>
</dbReference>
<dbReference type="RefSeq" id="WP_284203589.1">
    <property type="nucleotide sequence ID" value="NZ_BSPQ01000004.1"/>
</dbReference>
<keyword evidence="3" id="KW-1185">Reference proteome</keyword>
<evidence type="ECO:0008006" key="4">
    <source>
        <dbReference type="Google" id="ProtNLM"/>
    </source>
</evidence>
<accession>A0ABQ6DZ74</accession>
<evidence type="ECO:0000256" key="1">
    <source>
        <dbReference type="SAM" id="SignalP"/>
    </source>
</evidence>
<organism evidence="2 3">
    <name type="scientific">Psychromonas marina</name>
    <dbReference type="NCBI Taxonomy" id="88364"/>
    <lineage>
        <taxon>Bacteria</taxon>
        <taxon>Pseudomonadati</taxon>
        <taxon>Pseudomonadota</taxon>
        <taxon>Gammaproteobacteria</taxon>
        <taxon>Alteromonadales</taxon>
        <taxon>Psychromonadaceae</taxon>
        <taxon>Psychromonas</taxon>
    </lineage>
</organism>
<comment type="caution">
    <text evidence="2">The sequence shown here is derived from an EMBL/GenBank/DDBJ whole genome shotgun (WGS) entry which is preliminary data.</text>
</comment>
<dbReference type="Pfam" id="PF11810">
    <property type="entry name" value="DUF3332"/>
    <property type="match status" value="1"/>
</dbReference>
<feature type="chain" id="PRO_5045748727" description="DUF3332 domain-containing protein" evidence="1">
    <location>
        <begin position="19"/>
        <end position="187"/>
    </location>
</feature>
<protein>
    <recommendedName>
        <fullName evidence="4">DUF3332 domain-containing protein</fullName>
    </recommendedName>
</protein>
<name>A0ABQ6DZ74_9GAMM</name>
<feature type="signal peptide" evidence="1">
    <location>
        <begin position="1"/>
        <end position="18"/>
    </location>
</feature>
<gene>
    <name evidence="2" type="ORF">GCM10007916_15280</name>
</gene>
<evidence type="ECO:0000313" key="2">
    <source>
        <dbReference type="EMBL" id="GLS90461.1"/>
    </source>
</evidence>
<evidence type="ECO:0000313" key="3">
    <source>
        <dbReference type="Proteomes" id="UP001157353"/>
    </source>
</evidence>
<dbReference type="InterPro" id="IPR021768">
    <property type="entry name" value="DUF3332"/>
</dbReference>
<sequence length="187" mass="20327">MKKNILKTVILATFTASVAGGLSGCVGSNAVTGHLMAFNVKAVDNRYARGGLNMLLTPVYALTVAADAIVFNSVEFWSGKNPINGKPHIFDTKTDTMLNINDDLHPSLIDAPIDPITKADSVEKEVYSTQMEAINENTLDFHIVYSNGEKATLRGEKSGDIVTFYMDGEFVTTTTMDELVAYEETHA</sequence>
<dbReference type="EMBL" id="BSPQ01000004">
    <property type="protein sequence ID" value="GLS90461.1"/>
    <property type="molecule type" value="Genomic_DNA"/>
</dbReference>
<dbReference type="Proteomes" id="UP001157353">
    <property type="component" value="Unassembled WGS sequence"/>
</dbReference>